<sequence length="114" mass="13221">MSLLKDLHSLLEPIGIPIETGIFSGKPPNEYIVITPMSDRLDFFADNQAHSVIEEARLSLFTKKNYQPIKNQLTKILLKADITITDRQYIGFEDDTKYHHYAIDVMKEYEMEES</sequence>
<dbReference type="Proteomes" id="UP000265801">
    <property type="component" value="Unassembled WGS sequence"/>
</dbReference>
<keyword evidence="2" id="KW-1185">Reference proteome</keyword>
<reference evidence="1 2" key="1">
    <citation type="submission" date="2018-09" db="EMBL/GenBank/DDBJ databases">
        <title>Bacillus saliacetes sp. nov., isolated from Thai shrimp paste (Ka-pi).</title>
        <authorList>
            <person name="Daroonpunt R."/>
            <person name="Tanasupawat S."/>
            <person name="Yiamsombut S."/>
        </authorList>
    </citation>
    <scope>NUCLEOTIDE SEQUENCE [LARGE SCALE GENOMIC DNA]</scope>
    <source>
        <strain evidence="1 2">SKP7-4</strain>
    </source>
</reference>
<comment type="caution">
    <text evidence="1">The sequence shown here is derived from an EMBL/GenBank/DDBJ whole genome shotgun (WGS) entry which is preliminary data.</text>
</comment>
<evidence type="ECO:0008006" key="3">
    <source>
        <dbReference type="Google" id="ProtNLM"/>
    </source>
</evidence>
<protein>
    <recommendedName>
        <fullName evidence="3">DUF3168 domain-containing protein</fullName>
    </recommendedName>
</protein>
<evidence type="ECO:0000313" key="2">
    <source>
        <dbReference type="Proteomes" id="UP000265801"/>
    </source>
</evidence>
<name>A0A3A1R1T3_9BACI</name>
<dbReference type="AlphaFoldDB" id="A0A3A1R1T3"/>
<organism evidence="1 2">
    <name type="scientific">Bacillus salacetis</name>
    <dbReference type="NCBI Taxonomy" id="2315464"/>
    <lineage>
        <taxon>Bacteria</taxon>
        <taxon>Bacillati</taxon>
        <taxon>Bacillota</taxon>
        <taxon>Bacilli</taxon>
        <taxon>Bacillales</taxon>
        <taxon>Bacillaceae</taxon>
        <taxon>Bacillus</taxon>
    </lineage>
</organism>
<accession>A0A3A1R1T3</accession>
<dbReference type="OrthoDB" id="4425335at2"/>
<gene>
    <name evidence="1" type="ORF">D3H55_06035</name>
</gene>
<evidence type="ECO:0000313" key="1">
    <source>
        <dbReference type="EMBL" id="RIW36017.1"/>
    </source>
</evidence>
<proteinExistence type="predicted"/>
<dbReference type="EMBL" id="QXIR01000006">
    <property type="protein sequence ID" value="RIW36017.1"/>
    <property type="molecule type" value="Genomic_DNA"/>
</dbReference>
<dbReference type="RefSeq" id="WP_119546024.1">
    <property type="nucleotide sequence ID" value="NZ_QXIR01000006.1"/>
</dbReference>